<dbReference type="PANTHER" id="PTHR39555:SF1">
    <property type="entry name" value="TYPE IV PILUS INNER MEMBRANE COMPONENT PILO"/>
    <property type="match status" value="1"/>
</dbReference>
<evidence type="ECO:0000313" key="2">
    <source>
        <dbReference type="EMBL" id="ACQ94219.1"/>
    </source>
</evidence>
<dbReference type="Proteomes" id="UP000009073">
    <property type="component" value="Chromosome"/>
</dbReference>
<reference evidence="3" key="1">
    <citation type="submission" date="2009-05" db="EMBL/GenBank/DDBJ databases">
        <title>Complete sequence of Tolumonas auensis DSM 9187.</title>
        <authorList>
            <consortium name="US DOE Joint Genome Institute"/>
            <person name="Lucas S."/>
            <person name="Copeland A."/>
            <person name="Lapidus A."/>
            <person name="Glavina del Rio T."/>
            <person name="Tice H."/>
            <person name="Bruce D."/>
            <person name="Goodwin L."/>
            <person name="Pitluck S."/>
            <person name="Chertkov O."/>
            <person name="Brettin T."/>
            <person name="Detter J.C."/>
            <person name="Han C."/>
            <person name="Larimer F."/>
            <person name="Land M."/>
            <person name="Hauser L."/>
            <person name="Kyrpides N."/>
            <person name="Mikhailova N."/>
            <person name="Spring S."/>
            <person name="Beller H."/>
        </authorList>
    </citation>
    <scope>NUCLEOTIDE SEQUENCE [LARGE SCALE GENOMIC DNA]</scope>
    <source>
        <strain evidence="3">DSM 9187 / TA4</strain>
    </source>
</reference>
<dbReference type="GO" id="GO:0043683">
    <property type="term" value="P:type IV pilus assembly"/>
    <property type="evidence" value="ECO:0007669"/>
    <property type="project" value="InterPro"/>
</dbReference>
<keyword evidence="1" id="KW-0472">Membrane</keyword>
<dbReference type="Pfam" id="PF04350">
    <property type="entry name" value="PilO"/>
    <property type="match status" value="1"/>
</dbReference>
<keyword evidence="1" id="KW-0812">Transmembrane</keyword>
<dbReference type="HOGENOM" id="CLU_102444_1_0_6"/>
<sequence length="215" mass="23894">MNIQELNDLDINDVASWPALAKGILIAFICALIGGAGYYALIADSIKKLDQTRQQEVELKSQFEVRAAQASSLNAYRQQMIQLEEMLKTQLKQLPDKTEIAGLLDDISYIATNNGLKLLRINWEPEIRKEFYTELPMRIDISGQYSQLGQFSADIAALPRIVLLGSFTVNKDAGTAGAKEGKEGKANNIIMSVQAKTYRIDPNQKQTKTKGTVKK</sequence>
<protein>
    <submittedName>
        <fullName evidence="2">Pilus assembly protein PilO</fullName>
    </submittedName>
</protein>
<name>C4LB16_TOLAT</name>
<dbReference type="STRING" id="595494.Tola_2625"/>
<feature type="transmembrane region" description="Helical" evidence="1">
    <location>
        <begin position="20"/>
        <end position="41"/>
    </location>
</feature>
<dbReference type="PIRSF" id="PIRSF016482">
    <property type="entry name" value="PilO"/>
    <property type="match status" value="1"/>
</dbReference>
<dbReference type="InterPro" id="IPR014717">
    <property type="entry name" value="Transl_elong_EF1B/ribsomal_bS6"/>
</dbReference>
<dbReference type="AlphaFoldDB" id="C4LB16"/>
<dbReference type="eggNOG" id="COG3167">
    <property type="taxonomic scope" value="Bacteria"/>
</dbReference>
<dbReference type="KEGG" id="tau:Tola_2625"/>
<dbReference type="Gene3D" id="1.10.287.540">
    <property type="entry name" value="Helix hairpin bin"/>
    <property type="match status" value="1"/>
</dbReference>
<proteinExistence type="predicted"/>
<evidence type="ECO:0000256" key="1">
    <source>
        <dbReference type="SAM" id="Phobius"/>
    </source>
</evidence>
<evidence type="ECO:0000313" key="3">
    <source>
        <dbReference type="Proteomes" id="UP000009073"/>
    </source>
</evidence>
<keyword evidence="3" id="KW-1185">Reference proteome</keyword>
<keyword evidence="1" id="KW-1133">Transmembrane helix</keyword>
<accession>C4LB16</accession>
<gene>
    <name evidence="2" type="ordered locus">Tola_2625</name>
</gene>
<dbReference type="GO" id="GO:0043107">
    <property type="term" value="P:type IV pilus-dependent motility"/>
    <property type="evidence" value="ECO:0007669"/>
    <property type="project" value="InterPro"/>
</dbReference>
<dbReference type="RefSeq" id="WP_015879668.1">
    <property type="nucleotide sequence ID" value="NC_012691.1"/>
</dbReference>
<dbReference type="EMBL" id="CP001616">
    <property type="protein sequence ID" value="ACQ94219.1"/>
    <property type="molecule type" value="Genomic_DNA"/>
</dbReference>
<organism evidence="2 3">
    <name type="scientific">Tolumonas auensis (strain DSM 9187 / NBRC 110442 / TA 4)</name>
    <dbReference type="NCBI Taxonomy" id="595494"/>
    <lineage>
        <taxon>Bacteria</taxon>
        <taxon>Pseudomonadati</taxon>
        <taxon>Pseudomonadota</taxon>
        <taxon>Gammaproteobacteria</taxon>
        <taxon>Aeromonadales</taxon>
        <taxon>Aeromonadaceae</taxon>
        <taxon>Tolumonas</taxon>
    </lineage>
</organism>
<dbReference type="OrthoDB" id="9802133at2"/>
<reference evidence="2 3" key="2">
    <citation type="journal article" date="2011" name="Stand. Genomic Sci.">
        <title>Complete genome sequence of Tolumonas auensis type strain (TA 4).</title>
        <authorList>
            <person name="Chertkov O."/>
            <person name="Copeland A."/>
            <person name="Lucas S."/>
            <person name="Lapidus A."/>
            <person name="Berry K.W."/>
            <person name="Detter J.C."/>
            <person name="Del Rio T.G."/>
            <person name="Hammon N."/>
            <person name="Dalin E."/>
            <person name="Tice H."/>
            <person name="Pitluck S."/>
            <person name="Richardson P."/>
            <person name="Bruce D."/>
            <person name="Goodwin L."/>
            <person name="Han C."/>
            <person name="Tapia R."/>
            <person name="Saunders E."/>
            <person name="Schmutz J."/>
            <person name="Brettin T."/>
            <person name="Larimer F."/>
            <person name="Land M."/>
            <person name="Hauser L."/>
            <person name="Spring S."/>
            <person name="Rohde M."/>
            <person name="Kyrpides N.C."/>
            <person name="Ivanova N."/>
            <person name="Goker M."/>
            <person name="Beller H.R."/>
            <person name="Klenk H.P."/>
            <person name="Woyke T."/>
        </authorList>
    </citation>
    <scope>NUCLEOTIDE SEQUENCE [LARGE SCALE GENOMIC DNA]</scope>
    <source>
        <strain evidence="3">DSM 9187 / TA4</strain>
    </source>
</reference>
<dbReference type="Gene3D" id="3.30.70.60">
    <property type="match status" value="1"/>
</dbReference>
<dbReference type="PANTHER" id="PTHR39555">
    <property type="entry name" value="FIMBRIAL ASSEMBLY PROTEIN PILO-LIKE PROTEIN-RELATED"/>
    <property type="match status" value="1"/>
</dbReference>
<dbReference type="InterPro" id="IPR007445">
    <property type="entry name" value="PilO"/>
</dbReference>